<feature type="transmembrane region" description="Helical" evidence="7">
    <location>
        <begin position="115"/>
        <end position="135"/>
    </location>
</feature>
<feature type="transmembrane region" description="Helical" evidence="7">
    <location>
        <begin position="244"/>
        <end position="269"/>
    </location>
</feature>
<dbReference type="PANTHER" id="PTHR43386:SF1">
    <property type="entry name" value="D,D-DIPEPTIDE TRANSPORT SYSTEM PERMEASE PROTEIN DDPC-RELATED"/>
    <property type="match status" value="1"/>
</dbReference>
<dbReference type="SUPFAM" id="SSF161098">
    <property type="entry name" value="MetI-like"/>
    <property type="match status" value="1"/>
</dbReference>
<dbReference type="PANTHER" id="PTHR43386">
    <property type="entry name" value="OLIGOPEPTIDE TRANSPORT SYSTEM PERMEASE PROTEIN APPC"/>
    <property type="match status" value="1"/>
</dbReference>
<dbReference type="GO" id="GO:0055085">
    <property type="term" value="P:transmembrane transport"/>
    <property type="evidence" value="ECO:0007669"/>
    <property type="project" value="InterPro"/>
</dbReference>
<organism evidence="9 10">
    <name type="scientific">Candidatus Ethanoperedens thermophilum</name>
    <dbReference type="NCBI Taxonomy" id="2766897"/>
    <lineage>
        <taxon>Archaea</taxon>
        <taxon>Methanobacteriati</taxon>
        <taxon>Methanobacteriota</taxon>
        <taxon>Stenosarchaea group</taxon>
        <taxon>Methanomicrobia</taxon>
        <taxon>Methanosarcinales</taxon>
        <taxon>Methanosarcinales incertae sedis</taxon>
        <taxon>GOM Arc I cluster</taxon>
        <taxon>Candidatus Ethanoperedens</taxon>
    </lineage>
</organism>
<evidence type="ECO:0000256" key="5">
    <source>
        <dbReference type="ARBA" id="ARBA00022989"/>
    </source>
</evidence>
<evidence type="ECO:0000313" key="9">
    <source>
        <dbReference type="EMBL" id="NMG83740.1"/>
    </source>
</evidence>
<dbReference type="Gene3D" id="1.10.3720.10">
    <property type="entry name" value="MetI-like"/>
    <property type="match status" value="1"/>
</dbReference>
<evidence type="ECO:0000256" key="2">
    <source>
        <dbReference type="ARBA" id="ARBA00022448"/>
    </source>
</evidence>
<evidence type="ECO:0000256" key="3">
    <source>
        <dbReference type="ARBA" id="ARBA00022475"/>
    </source>
</evidence>
<keyword evidence="2 7" id="KW-0813">Transport</keyword>
<feature type="domain" description="ABC transmembrane type-1" evidence="8">
    <location>
        <begin position="76"/>
        <end position="270"/>
    </location>
</feature>
<keyword evidence="5 7" id="KW-1133">Transmembrane helix</keyword>
<dbReference type="InterPro" id="IPR000515">
    <property type="entry name" value="MetI-like"/>
</dbReference>
<evidence type="ECO:0000259" key="8">
    <source>
        <dbReference type="PROSITE" id="PS50928"/>
    </source>
</evidence>
<dbReference type="InterPro" id="IPR035906">
    <property type="entry name" value="MetI-like_sf"/>
</dbReference>
<feature type="transmembrane region" description="Helical" evidence="7">
    <location>
        <begin position="80"/>
        <end position="108"/>
    </location>
</feature>
<feature type="transmembrane region" description="Helical" evidence="7">
    <location>
        <begin position="141"/>
        <end position="158"/>
    </location>
</feature>
<keyword evidence="4 7" id="KW-0812">Transmembrane</keyword>
<gene>
    <name evidence="9" type="ORF">GIS02_06020</name>
</gene>
<dbReference type="Pfam" id="PF12911">
    <property type="entry name" value="OppC_N"/>
    <property type="match status" value="1"/>
</dbReference>
<reference evidence="9" key="1">
    <citation type="journal article" date="2020" name="MBio">
        <title>'Candidatus Ethanoperedens,' a Thermophilic Genus of Archaea Mediating the Anaerobic Oxidation of Ethane.</title>
        <authorList>
            <person name="Hahn C.J."/>
            <person name="Laso-Perez R."/>
            <person name="Vulcano F."/>
            <person name="Vaziourakis K.M."/>
            <person name="Stokke R."/>
            <person name="Steen I.H."/>
            <person name="Teske A."/>
            <person name="Boetius A."/>
            <person name="Liebeke M."/>
            <person name="Amann R."/>
            <person name="Knittel K."/>
            <person name="Wegener G."/>
        </authorList>
    </citation>
    <scope>NUCLEOTIDE SEQUENCE</scope>
    <source>
        <strain evidence="9">GoM-Arc1-LC-WB58</strain>
    </source>
</reference>
<accession>A0A848DAF9</accession>
<comment type="subcellular location">
    <subcellularLocation>
        <location evidence="1 7">Cell membrane</location>
        <topology evidence="1 7">Multi-pass membrane protein</topology>
    </subcellularLocation>
</comment>
<feature type="transmembrane region" description="Helical" evidence="7">
    <location>
        <begin position="16"/>
        <end position="38"/>
    </location>
</feature>
<comment type="similarity">
    <text evidence="7">Belongs to the binding-protein-dependent transport system permease family.</text>
</comment>
<feature type="transmembrane region" description="Helical" evidence="7">
    <location>
        <begin position="194"/>
        <end position="221"/>
    </location>
</feature>
<keyword evidence="6 7" id="KW-0472">Membrane</keyword>
<proteinExistence type="inferred from homology"/>
<sequence length="285" mass="31683">MCLYFPICQEFKRNRIGVTGLVMFLLLSTTAILAPIIAPHDPWDYSDRSFQSPSMNHLLGTNDIGYDIFSELLWALRTSVFFGVSVAAIACTIGLILGVSTALIGGLYDLVVMRIVDALLAIPSILVLILIAAYFRPSTMILVITLSLIIWQTIARGIRAQTLSLKTKLHIKAARNMGASTGYIMRKHIIPELFPLYAMGFVTKARIAVFMEAGLSFLGIFDPTTKSLGIMMSYAMRYLYLDVWFNWLLPAVLSLSMLIVSLALISYAIEEIFDPRLREDNAATV</sequence>
<evidence type="ECO:0000256" key="4">
    <source>
        <dbReference type="ARBA" id="ARBA00022692"/>
    </source>
</evidence>
<protein>
    <submittedName>
        <fullName evidence="9">ABC transporter permease subunit</fullName>
    </submittedName>
</protein>
<keyword evidence="3" id="KW-1003">Cell membrane</keyword>
<dbReference type="GO" id="GO:0005886">
    <property type="term" value="C:plasma membrane"/>
    <property type="evidence" value="ECO:0007669"/>
    <property type="project" value="UniProtKB-SubCell"/>
</dbReference>
<dbReference type="PROSITE" id="PS50928">
    <property type="entry name" value="ABC_TM1"/>
    <property type="match status" value="1"/>
</dbReference>
<comment type="caution">
    <text evidence="9">The sequence shown here is derived from an EMBL/GenBank/DDBJ whole genome shotgun (WGS) entry which is preliminary data.</text>
</comment>
<dbReference type="InterPro" id="IPR025966">
    <property type="entry name" value="OppC_N"/>
</dbReference>
<dbReference type="InterPro" id="IPR050366">
    <property type="entry name" value="BP-dependent_transpt_permease"/>
</dbReference>
<name>A0A848DAF9_9EURY</name>
<evidence type="ECO:0000256" key="6">
    <source>
        <dbReference type="ARBA" id="ARBA00023136"/>
    </source>
</evidence>
<dbReference type="EMBL" id="WNEG01000101">
    <property type="protein sequence ID" value="NMG83740.1"/>
    <property type="molecule type" value="Genomic_DNA"/>
</dbReference>
<dbReference type="Proteomes" id="UP000606580">
    <property type="component" value="Unassembled WGS sequence"/>
</dbReference>
<dbReference type="AlphaFoldDB" id="A0A848DAF9"/>
<dbReference type="Pfam" id="PF00528">
    <property type="entry name" value="BPD_transp_1"/>
    <property type="match status" value="1"/>
</dbReference>
<dbReference type="CDD" id="cd06261">
    <property type="entry name" value="TM_PBP2"/>
    <property type="match status" value="1"/>
</dbReference>
<evidence type="ECO:0000256" key="7">
    <source>
        <dbReference type="RuleBase" id="RU363032"/>
    </source>
</evidence>
<evidence type="ECO:0000256" key="1">
    <source>
        <dbReference type="ARBA" id="ARBA00004651"/>
    </source>
</evidence>
<evidence type="ECO:0000313" key="10">
    <source>
        <dbReference type="Proteomes" id="UP000606580"/>
    </source>
</evidence>